<keyword evidence="10" id="KW-1133">Transmembrane helix</keyword>
<evidence type="ECO:0000256" key="2">
    <source>
        <dbReference type="ARBA" id="ARBA00011903"/>
    </source>
</evidence>
<feature type="transmembrane region" description="Helical" evidence="10">
    <location>
        <begin position="25"/>
        <end position="43"/>
    </location>
</feature>
<evidence type="ECO:0000256" key="5">
    <source>
        <dbReference type="ARBA" id="ARBA00022777"/>
    </source>
</evidence>
<dbReference type="InterPro" id="IPR050445">
    <property type="entry name" value="Bact_polysacc_biosynth/exp"/>
</dbReference>
<dbReference type="NCBIfam" id="TIGR01007">
    <property type="entry name" value="eps_fam"/>
    <property type="match status" value="1"/>
</dbReference>
<protein>
    <recommendedName>
        <fullName evidence="2">non-specific protein-tyrosine kinase</fullName>
        <ecNumber evidence="2">2.7.10.2</ecNumber>
    </recommendedName>
</protein>
<evidence type="ECO:0000256" key="10">
    <source>
        <dbReference type="SAM" id="Phobius"/>
    </source>
</evidence>
<evidence type="ECO:0000259" key="12">
    <source>
        <dbReference type="Pfam" id="PF13807"/>
    </source>
</evidence>
<evidence type="ECO:0000256" key="8">
    <source>
        <dbReference type="ARBA" id="ARBA00051245"/>
    </source>
</evidence>
<dbReference type="InterPro" id="IPR025669">
    <property type="entry name" value="AAA_dom"/>
</dbReference>
<name>A0ABQ1X1E6_9FLAO</name>
<evidence type="ECO:0000259" key="11">
    <source>
        <dbReference type="Pfam" id="PF13614"/>
    </source>
</evidence>
<dbReference type="Proteomes" id="UP000658202">
    <property type="component" value="Unassembled WGS sequence"/>
</dbReference>
<dbReference type="PANTHER" id="PTHR32309">
    <property type="entry name" value="TYROSINE-PROTEIN KINASE"/>
    <property type="match status" value="1"/>
</dbReference>
<evidence type="ECO:0000256" key="6">
    <source>
        <dbReference type="ARBA" id="ARBA00022840"/>
    </source>
</evidence>
<dbReference type="RefSeq" id="WP_342353442.1">
    <property type="nucleotide sequence ID" value="NZ_RAQH01000002.1"/>
</dbReference>
<sequence length="776" mass="87817">MMEKNTNNPSEFDINALIKPYLSRWYWFIMGIVLAIILALLYIKFSLPVYNVRSAVLIKDAKKSFGAGVGNMGVLEGLSGFGGMSTNSIENELEVFKTKKLARDIVVLNHLQTSVYSTSGIVKKELFGDTSPIIIHIVNDKKNKEYPKEAFFIHFEDNQLLLESKEYNLSQKIVYDKYISLPFANIIISKNKFFDKEKAGEIGNGLEVYFNTLEGAASGVQKLIQVDLADKDATIINLSVNYPQTDKAKKILTSLIDSYNKDAILDKNSEAQKTKEFIDQRIGKISIELGNVETEKERFKTDHMITDLMTEAKINLESSADARKKQLELDAQLELNNDLISFLNKQNSYQLLPVNIGLENHESNTNIAAYNKLIIDRNRMLENATPQNPLIQDITQQINSMKRSVAESLEKNKVALQFALNEYQSEQNKIESRITKIPHQEKLFRSLERQQQIKESLFLLLLQKREETAISLAVVAPKARIVEPVFVSDKPVAPKKMIILLVSLILGCIIPFFIIYLKELLNTKINSKNDLKLLTKIPIIAEIPAIKNNVDHIVKNNDFSQLAESFRILTTNIGFLLPKTLESKIIFVTSSIKGEGKTFVSMNLALSLTNSNNKVVIVGTDIRNPQLQRYNNGKNPGKGLTEYLYDKNTFVDEILFKNPANDKCDIIYSGTIPPNPTELLTNGRLGVLLEQLRARYDYIIVDTAPLLLVTDTFTFVKYADLELYVTRSNFTDKKLIEFANDSVESGKLNNVAFILNDVTKQNFGYGNKYGYGYNNK</sequence>
<organism evidence="13 14">
    <name type="scientific">Epilithonimonas arachidiradicis</name>
    <dbReference type="NCBI Taxonomy" id="1617282"/>
    <lineage>
        <taxon>Bacteria</taxon>
        <taxon>Pseudomonadati</taxon>
        <taxon>Bacteroidota</taxon>
        <taxon>Flavobacteriia</taxon>
        <taxon>Flavobacteriales</taxon>
        <taxon>Weeksellaceae</taxon>
        <taxon>Chryseobacterium group</taxon>
        <taxon>Epilithonimonas</taxon>
    </lineage>
</organism>
<dbReference type="PANTHER" id="PTHR32309:SF13">
    <property type="entry name" value="FERRIC ENTEROBACTIN TRANSPORT PROTEIN FEPE"/>
    <property type="match status" value="1"/>
</dbReference>
<dbReference type="InterPro" id="IPR032807">
    <property type="entry name" value="GNVR"/>
</dbReference>
<evidence type="ECO:0000313" key="13">
    <source>
        <dbReference type="EMBL" id="GGG53324.1"/>
    </source>
</evidence>
<reference evidence="14" key="1">
    <citation type="journal article" date="2019" name="Int. J. Syst. Evol. Microbiol.">
        <title>The Global Catalogue of Microorganisms (GCM) 10K type strain sequencing project: providing services to taxonomists for standard genome sequencing and annotation.</title>
        <authorList>
            <consortium name="The Broad Institute Genomics Platform"/>
            <consortium name="The Broad Institute Genome Sequencing Center for Infectious Disease"/>
            <person name="Wu L."/>
            <person name="Ma J."/>
        </authorList>
    </citation>
    <scope>NUCLEOTIDE SEQUENCE [LARGE SCALE GENOMIC DNA]</scope>
    <source>
        <strain evidence="14">CCM 8490</strain>
    </source>
</reference>
<proteinExistence type="inferred from homology"/>
<keyword evidence="9" id="KW-0175">Coiled coil</keyword>
<dbReference type="InterPro" id="IPR027417">
    <property type="entry name" value="P-loop_NTPase"/>
</dbReference>
<keyword evidence="10" id="KW-0812">Transmembrane</keyword>
<keyword evidence="6" id="KW-0067">ATP-binding</keyword>
<feature type="domain" description="Tyrosine-protein kinase G-rich" evidence="12">
    <location>
        <begin position="440"/>
        <end position="519"/>
    </location>
</feature>
<feature type="coiled-coil region" evidence="9">
    <location>
        <begin position="391"/>
        <end position="426"/>
    </location>
</feature>
<dbReference type="EC" id="2.7.10.2" evidence="2"/>
<evidence type="ECO:0000256" key="4">
    <source>
        <dbReference type="ARBA" id="ARBA00022741"/>
    </source>
</evidence>
<keyword evidence="10" id="KW-0472">Membrane</keyword>
<feature type="domain" description="AAA" evidence="11">
    <location>
        <begin position="584"/>
        <end position="709"/>
    </location>
</feature>
<dbReference type="EMBL" id="BMCW01000002">
    <property type="protein sequence ID" value="GGG53324.1"/>
    <property type="molecule type" value="Genomic_DNA"/>
</dbReference>
<dbReference type="CDD" id="cd05387">
    <property type="entry name" value="BY-kinase"/>
    <property type="match status" value="1"/>
</dbReference>
<keyword evidence="14" id="KW-1185">Reference proteome</keyword>
<dbReference type="GO" id="GO:0016301">
    <property type="term" value="F:kinase activity"/>
    <property type="evidence" value="ECO:0007669"/>
    <property type="project" value="UniProtKB-KW"/>
</dbReference>
<dbReference type="Pfam" id="PF13807">
    <property type="entry name" value="GNVR"/>
    <property type="match status" value="1"/>
</dbReference>
<dbReference type="SUPFAM" id="SSF52540">
    <property type="entry name" value="P-loop containing nucleoside triphosphate hydrolases"/>
    <property type="match status" value="1"/>
</dbReference>
<keyword evidence="5 13" id="KW-0418">Kinase</keyword>
<evidence type="ECO:0000256" key="1">
    <source>
        <dbReference type="ARBA" id="ARBA00007316"/>
    </source>
</evidence>
<comment type="catalytic activity">
    <reaction evidence="8">
        <text>L-tyrosyl-[protein] + ATP = O-phospho-L-tyrosyl-[protein] + ADP + H(+)</text>
        <dbReference type="Rhea" id="RHEA:10596"/>
        <dbReference type="Rhea" id="RHEA-COMP:10136"/>
        <dbReference type="Rhea" id="RHEA-COMP:20101"/>
        <dbReference type="ChEBI" id="CHEBI:15378"/>
        <dbReference type="ChEBI" id="CHEBI:30616"/>
        <dbReference type="ChEBI" id="CHEBI:46858"/>
        <dbReference type="ChEBI" id="CHEBI:61978"/>
        <dbReference type="ChEBI" id="CHEBI:456216"/>
        <dbReference type="EC" id="2.7.10.2"/>
    </reaction>
</comment>
<evidence type="ECO:0000256" key="7">
    <source>
        <dbReference type="ARBA" id="ARBA00023137"/>
    </source>
</evidence>
<evidence type="ECO:0000256" key="3">
    <source>
        <dbReference type="ARBA" id="ARBA00022679"/>
    </source>
</evidence>
<dbReference type="Pfam" id="PF13614">
    <property type="entry name" value="AAA_31"/>
    <property type="match status" value="1"/>
</dbReference>
<dbReference type="Gene3D" id="3.40.50.300">
    <property type="entry name" value="P-loop containing nucleotide triphosphate hydrolases"/>
    <property type="match status" value="1"/>
</dbReference>
<dbReference type="InterPro" id="IPR005702">
    <property type="entry name" value="Wzc-like_C"/>
</dbReference>
<keyword evidence="4" id="KW-0547">Nucleotide-binding</keyword>
<keyword evidence="3" id="KW-0808">Transferase</keyword>
<gene>
    <name evidence="13" type="ORF">GCM10007332_13740</name>
</gene>
<comment type="caution">
    <text evidence="13">The sequence shown here is derived from an EMBL/GenBank/DDBJ whole genome shotgun (WGS) entry which is preliminary data.</text>
</comment>
<evidence type="ECO:0000313" key="14">
    <source>
        <dbReference type="Proteomes" id="UP000658202"/>
    </source>
</evidence>
<evidence type="ECO:0000256" key="9">
    <source>
        <dbReference type="SAM" id="Coils"/>
    </source>
</evidence>
<accession>A0ABQ1X1E6</accession>
<keyword evidence="7" id="KW-0829">Tyrosine-protein kinase</keyword>
<comment type="similarity">
    <text evidence="1">Belongs to the CpsD/CapB family.</text>
</comment>
<feature type="transmembrane region" description="Helical" evidence="10">
    <location>
        <begin position="498"/>
        <end position="517"/>
    </location>
</feature>